<protein>
    <submittedName>
        <fullName evidence="2">Uncharacterized protein</fullName>
    </submittedName>
</protein>
<evidence type="ECO:0000313" key="3">
    <source>
        <dbReference type="Proteomes" id="UP000319383"/>
    </source>
</evidence>
<dbReference type="Proteomes" id="UP000319383">
    <property type="component" value="Chromosome"/>
</dbReference>
<gene>
    <name evidence="2" type="ORF">Mal52_12330</name>
</gene>
<accession>A0A517ZJV4</accession>
<dbReference type="AlphaFoldDB" id="A0A517ZJV4"/>
<name>A0A517ZJV4_9PLAN</name>
<evidence type="ECO:0000313" key="2">
    <source>
        <dbReference type="EMBL" id="QDU42766.1"/>
    </source>
</evidence>
<keyword evidence="1" id="KW-0812">Transmembrane</keyword>
<proteinExistence type="predicted"/>
<dbReference type="KEGG" id="sdyn:Mal52_12330"/>
<keyword evidence="3" id="KW-1185">Reference proteome</keyword>
<keyword evidence="1" id="KW-1133">Transmembrane helix</keyword>
<dbReference type="EMBL" id="CP036276">
    <property type="protein sequence ID" value="QDU42766.1"/>
    <property type="molecule type" value="Genomic_DNA"/>
</dbReference>
<organism evidence="2 3">
    <name type="scientific">Symmachiella dynata</name>
    <dbReference type="NCBI Taxonomy" id="2527995"/>
    <lineage>
        <taxon>Bacteria</taxon>
        <taxon>Pseudomonadati</taxon>
        <taxon>Planctomycetota</taxon>
        <taxon>Planctomycetia</taxon>
        <taxon>Planctomycetales</taxon>
        <taxon>Planctomycetaceae</taxon>
        <taxon>Symmachiella</taxon>
    </lineage>
</organism>
<reference evidence="2 3" key="1">
    <citation type="submission" date="2019-02" db="EMBL/GenBank/DDBJ databases">
        <title>Deep-cultivation of Planctomycetes and their phenomic and genomic characterization uncovers novel biology.</title>
        <authorList>
            <person name="Wiegand S."/>
            <person name="Jogler M."/>
            <person name="Boedeker C."/>
            <person name="Pinto D."/>
            <person name="Vollmers J."/>
            <person name="Rivas-Marin E."/>
            <person name="Kohn T."/>
            <person name="Peeters S.H."/>
            <person name="Heuer A."/>
            <person name="Rast P."/>
            <person name="Oberbeckmann S."/>
            <person name="Bunk B."/>
            <person name="Jeske O."/>
            <person name="Meyerdierks A."/>
            <person name="Storesund J.E."/>
            <person name="Kallscheuer N."/>
            <person name="Luecker S."/>
            <person name="Lage O.M."/>
            <person name="Pohl T."/>
            <person name="Merkel B.J."/>
            <person name="Hornburger P."/>
            <person name="Mueller R.-W."/>
            <person name="Bruemmer F."/>
            <person name="Labrenz M."/>
            <person name="Spormann A.M."/>
            <person name="Op den Camp H."/>
            <person name="Overmann J."/>
            <person name="Amann R."/>
            <person name="Jetten M.S.M."/>
            <person name="Mascher T."/>
            <person name="Medema M.H."/>
            <person name="Devos D.P."/>
            <person name="Kaster A.-K."/>
            <person name="Ovreas L."/>
            <person name="Rohde M."/>
            <person name="Galperin M.Y."/>
            <person name="Jogler C."/>
        </authorList>
    </citation>
    <scope>NUCLEOTIDE SEQUENCE [LARGE SCALE GENOMIC DNA]</scope>
    <source>
        <strain evidence="2 3">Mal52</strain>
    </source>
</reference>
<keyword evidence="1" id="KW-0472">Membrane</keyword>
<feature type="transmembrane region" description="Helical" evidence="1">
    <location>
        <begin position="89"/>
        <end position="109"/>
    </location>
</feature>
<feature type="transmembrane region" description="Helical" evidence="1">
    <location>
        <begin position="7"/>
        <end position="26"/>
    </location>
</feature>
<evidence type="ECO:0000256" key="1">
    <source>
        <dbReference type="SAM" id="Phobius"/>
    </source>
</evidence>
<sequence>MGPAFDILYRTIEQLLLFVSFFGFLIGHRQFGETVSADNYLWQEFTVKQFERRFQIRFVCANHPVTNRLLVEITALSLFVMFGQRGNNLSQGFAFIGAFLCFGVAGFPIRHRFNLHNRLG</sequence>